<reference evidence="3" key="1">
    <citation type="journal article" date="2017" name="Genome Biol.">
        <title>Comparative genomics reveals high biological diversity and specific adaptations in the industrially and medically important fungal genus Aspergillus.</title>
        <authorList>
            <person name="de Vries R.P."/>
            <person name="Riley R."/>
            <person name="Wiebenga A."/>
            <person name="Aguilar-Osorio G."/>
            <person name="Amillis S."/>
            <person name="Uchima C.A."/>
            <person name="Anderluh G."/>
            <person name="Asadollahi M."/>
            <person name="Askin M."/>
            <person name="Barry K."/>
            <person name="Battaglia E."/>
            <person name="Bayram O."/>
            <person name="Benocci T."/>
            <person name="Braus-Stromeyer S.A."/>
            <person name="Caldana C."/>
            <person name="Canovas D."/>
            <person name="Cerqueira G.C."/>
            <person name="Chen F."/>
            <person name="Chen W."/>
            <person name="Choi C."/>
            <person name="Clum A."/>
            <person name="Dos Santos R.A."/>
            <person name="Damasio A.R."/>
            <person name="Diallinas G."/>
            <person name="Emri T."/>
            <person name="Fekete E."/>
            <person name="Flipphi M."/>
            <person name="Freyberg S."/>
            <person name="Gallo A."/>
            <person name="Gournas C."/>
            <person name="Habgood R."/>
            <person name="Hainaut M."/>
            <person name="Harispe M.L."/>
            <person name="Henrissat B."/>
            <person name="Hilden K.S."/>
            <person name="Hope R."/>
            <person name="Hossain A."/>
            <person name="Karabika E."/>
            <person name="Karaffa L."/>
            <person name="Karanyi Z."/>
            <person name="Krasevec N."/>
            <person name="Kuo A."/>
            <person name="Kusch H."/>
            <person name="LaButti K."/>
            <person name="Lagendijk E.L."/>
            <person name="Lapidus A."/>
            <person name="Levasseur A."/>
            <person name="Lindquist E."/>
            <person name="Lipzen A."/>
            <person name="Logrieco A.F."/>
            <person name="MacCabe A."/>
            <person name="Maekelae M.R."/>
            <person name="Malavazi I."/>
            <person name="Melin P."/>
            <person name="Meyer V."/>
            <person name="Mielnichuk N."/>
            <person name="Miskei M."/>
            <person name="Molnar A.P."/>
            <person name="Mule G."/>
            <person name="Ngan C.Y."/>
            <person name="Orejas M."/>
            <person name="Orosz E."/>
            <person name="Ouedraogo J.P."/>
            <person name="Overkamp K.M."/>
            <person name="Park H.-S."/>
            <person name="Perrone G."/>
            <person name="Piumi F."/>
            <person name="Punt P.J."/>
            <person name="Ram A.F."/>
            <person name="Ramon A."/>
            <person name="Rauscher S."/>
            <person name="Record E."/>
            <person name="Riano-Pachon D.M."/>
            <person name="Robert V."/>
            <person name="Roehrig J."/>
            <person name="Ruller R."/>
            <person name="Salamov A."/>
            <person name="Salih N.S."/>
            <person name="Samson R.A."/>
            <person name="Sandor E."/>
            <person name="Sanguinetti M."/>
            <person name="Schuetze T."/>
            <person name="Sepcic K."/>
            <person name="Shelest E."/>
            <person name="Sherlock G."/>
            <person name="Sophianopoulou V."/>
            <person name="Squina F.M."/>
            <person name="Sun H."/>
            <person name="Susca A."/>
            <person name="Todd R.B."/>
            <person name="Tsang A."/>
            <person name="Unkles S.E."/>
            <person name="van de Wiele N."/>
            <person name="van Rossen-Uffink D."/>
            <person name="Oliveira J.V."/>
            <person name="Vesth T.C."/>
            <person name="Visser J."/>
            <person name="Yu J.-H."/>
            <person name="Zhou M."/>
            <person name="Andersen M.R."/>
            <person name="Archer D.B."/>
            <person name="Baker S.E."/>
            <person name="Benoit I."/>
            <person name="Brakhage A.A."/>
            <person name="Braus G.H."/>
            <person name="Fischer R."/>
            <person name="Frisvad J.C."/>
            <person name="Goldman G.H."/>
            <person name="Houbraken J."/>
            <person name="Oakley B."/>
            <person name="Pocsi I."/>
            <person name="Scazzocchio C."/>
            <person name="Seiboth B."/>
            <person name="vanKuyk P.A."/>
            <person name="Wortman J."/>
            <person name="Dyer P.S."/>
            <person name="Grigoriev I.V."/>
        </authorList>
    </citation>
    <scope>NUCLEOTIDE SEQUENCE [LARGE SCALE GENOMIC DNA]</scope>
    <source>
        <strain evidence="3">CBS 134.48</strain>
    </source>
</reference>
<dbReference type="VEuPathDB" id="FungiDB:ASPTUDRAFT_46469"/>
<organism evidence="2 3">
    <name type="scientific">Aspergillus tubingensis (strain CBS 134.48)</name>
    <dbReference type="NCBI Taxonomy" id="767770"/>
    <lineage>
        <taxon>Eukaryota</taxon>
        <taxon>Fungi</taxon>
        <taxon>Dikarya</taxon>
        <taxon>Ascomycota</taxon>
        <taxon>Pezizomycotina</taxon>
        <taxon>Eurotiomycetes</taxon>
        <taxon>Eurotiomycetidae</taxon>
        <taxon>Eurotiales</taxon>
        <taxon>Aspergillaceae</taxon>
        <taxon>Aspergillus</taxon>
        <taxon>Aspergillus subgen. Circumdati</taxon>
    </lineage>
</organism>
<dbReference type="EMBL" id="KV878206">
    <property type="protein sequence ID" value="OJI81165.1"/>
    <property type="molecule type" value="Genomic_DNA"/>
</dbReference>
<accession>A0A1L9MW66</accession>
<feature type="region of interest" description="Disordered" evidence="1">
    <location>
        <begin position="1"/>
        <end position="96"/>
    </location>
</feature>
<name>A0A1L9MW66_ASPTC</name>
<evidence type="ECO:0000256" key="1">
    <source>
        <dbReference type="SAM" id="MobiDB-lite"/>
    </source>
</evidence>
<feature type="compositionally biased region" description="Polar residues" evidence="1">
    <location>
        <begin position="45"/>
        <end position="65"/>
    </location>
</feature>
<evidence type="ECO:0000313" key="3">
    <source>
        <dbReference type="Proteomes" id="UP000184304"/>
    </source>
</evidence>
<proteinExistence type="predicted"/>
<sequence>MSPRRSTIGIPRTQWISGPSAPETVLRRPSSRLAPLQPPLPLDNNPCQGSDSTTRTAGSALNGQMSRLEGETRKKKKRGSAGESPTPLLWDSALLL</sequence>
<keyword evidence="3" id="KW-1185">Reference proteome</keyword>
<dbReference type="AlphaFoldDB" id="A0A1L9MW66"/>
<protein>
    <submittedName>
        <fullName evidence="2">Uncharacterized protein</fullName>
    </submittedName>
</protein>
<dbReference type="Proteomes" id="UP000184304">
    <property type="component" value="Unassembled WGS sequence"/>
</dbReference>
<gene>
    <name evidence="2" type="ORF">ASPTUDRAFT_46469</name>
</gene>
<evidence type="ECO:0000313" key="2">
    <source>
        <dbReference type="EMBL" id="OJI81165.1"/>
    </source>
</evidence>